<feature type="domain" description="6-phosphogluconate dehydrogenase NADP-binding" evidence="1">
    <location>
        <begin position="4"/>
        <end position="55"/>
    </location>
</feature>
<dbReference type="GO" id="GO:0050661">
    <property type="term" value="F:NADP binding"/>
    <property type="evidence" value="ECO:0007669"/>
    <property type="project" value="InterPro"/>
</dbReference>
<gene>
    <name evidence="2" type="ORF">S06H3_32408</name>
</gene>
<protein>
    <recommendedName>
        <fullName evidence="1">6-phosphogluconate dehydrogenase NADP-binding domain-containing protein</fullName>
    </recommendedName>
</protein>
<name>X1MBS2_9ZZZZ</name>
<organism evidence="2">
    <name type="scientific">marine sediment metagenome</name>
    <dbReference type="NCBI Taxonomy" id="412755"/>
    <lineage>
        <taxon>unclassified sequences</taxon>
        <taxon>metagenomes</taxon>
        <taxon>ecological metagenomes</taxon>
    </lineage>
</organism>
<dbReference type="InterPro" id="IPR036291">
    <property type="entry name" value="NAD(P)-bd_dom_sf"/>
</dbReference>
<reference evidence="2" key="1">
    <citation type="journal article" date="2014" name="Front. Microbiol.">
        <title>High frequency of phylogenetically diverse reductive dehalogenase-homologous genes in deep subseafloor sedimentary metagenomes.</title>
        <authorList>
            <person name="Kawai M."/>
            <person name="Futagami T."/>
            <person name="Toyoda A."/>
            <person name="Takaki Y."/>
            <person name="Nishi S."/>
            <person name="Hori S."/>
            <person name="Arai W."/>
            <person name="Tsubouchi T."/>
            <person name="Morono Y."/>
            <person name="Uchiyama I."/>
            <person name="Ito T."/>
            <person name="Fujiyama A."/>
            <person name="Inagaki F."/>
            <person name="Takami H."/>
        </authorList>
    </citation>
    <scope>NUCLEOTIDE SEQUENCE</scope>
    <source>
        <strain evidence="2">Expedition CK06-06</strain>
    </source>
</reference>
<proteinExistence type="predicted"/>
<dbReference type="Pfam" id="PF03446">
    <property type="entry name" value="NAD_binding_2"/>
    <property type="match status" value="1"/>
</dbReference>
<evidence type="ECO:0000259" key="1">
    <source>
        <dbReference type="Pfam" id="PF03446"/>
    </source>
</evidence>
<sequence length="61" mass="6549">MTAKIGLVGLGLVGTAMAERLLTEQFDVVGFDIDSTKCEHFEQLGGKAVSNPAQVDLRNKE</sequence>
<comment type="caution">
    <text evidence="2">The sequence shown here is derived from an EMBL/GenBank/DDBJ whole genome shotgun (WGS) entry which is preliminary data.</text>
</comment>
<dbReference type="Gene3D" id="3.40.50.720">
    <property type="entry name" value="NAD(P)-binding Rossmann-like Domain"/>
    <property type="match status" value="1"/>
</dbReference>
<dbReference type="EMBL" id="BARV01019272">
    <property type="protein sequence ID" value="GAI29092.1"/>
    <property type="molecule type" value="Genomic_DNA"/>
</dbReference>
<accession>X1MBS2</accession>
<evidence type="ECO:0000313" key="2">
    <source>
        <dbReference type="EMBL" id="GAI29092.1"/>
    </source>
</evidence>
<dbReference type="SUPFAM" id="SSF51735">
    <property type="entry name" value="NAD(P)-binding Rossmann-fold domains"/>
    <property type="match status" value="1"/>
</dbReference>
<dbReference type="AlphaFoldDB" id="X1MBS2"/>
<dbReference type="InterPro" id="IPR006115">
    <property type="entry name" value="6PGDH_NADP-bd"/>
</dbReference>